<comment type="similarity">
    <text evidence="2">Belongs to the protein kinase superfamily. ADCK protein kinase family.</text>
</comment>
<gene>
    <name evidence="15" type="ORF">SAMN04488540_101235</name>
</gene>
<accession>A0A1G8K2N3</accession>
<keyword evidence="11 13" id="KW-1133">Transmembrane helix</keyword>
<comment type="pathway">
    <text evidence="1">Cofactor biosynthesis; ubiquinone biosynthesis [regulation].</text>
</comment>
<dbReference type="InterPro" id="IPR045308">
    <property type="entry name" value="UbiB_bact"/>
</dbReference>
<dbReference type="Pfam" id="PF03109">
    <property type="entry name" value="ABC1"/>
    <property type="match status" value="1"/>
</dbReference>
<evidence type="ECO:0000313" key="15">
    <source>
        <dbReference type="EMBL" id="SDI37691.1"/>
    </source>
</evidence>
<evidence type="ECO:0000256" key="8">
    <source>
        <dbReference type="ARBA" id="ARBA00022741"/>
    </source>
</evidence>
<dbReference type="InterPro" id="IPR004147">
    <property type="entry name" value="ABC1_dom"/>
</dbReference>
<proteinExistence type="inferred from homology"/>
<keyword evidence="3" id="KW-1003">Cell membrane</keyword>
<reference evidence="16" key="1">
    <citation type="submission" date="2016-10" db="EMBL/GenBank/DDBJ databases">
        <authorList>
            <person name="Varghese N."/>
            <person name="Submissions S."/>
        </authorList>
    </citation>
    <scope>NUCLEOTIDE SEQUENCE [LARGE SCALE GENOMIC DNA]</scope>
    <source>
        <strain evidence="16">DSM 23317</strain>
    </source>
</reference>
<evidence type="ECO:0000256" key="13">
    <source>
        <dbReference type="SAM" id="Phobius"/>
    </source>
</evidence>
<dbReference type="OrthoDB" id="9795390at2"/>
<evidence type="ECO:0000256" key="11">
    <source>
        <dbReference type="ARBA" id="ARBA00022989"/>
    </source>
</evidence>
<evidence type="ECO:0000256" key="2">
    <source>
        <dbReference type="ARBA" id="ARBA00009670"/>
    </source>
</evidence>
<keyword evidence="9" id="KW-0418">Kinase</keyword>
<keyword evidence="8" id="KW-0547">Nucleotide-binding</keyword>
<dbReference type="GO" id="GO:0006744">
    <property type="term" value="P:ubiquinone biosynthetic process"/>
    <property type="evidence" value="ECO:0007669"/>
    <property type="project" value="UniProtKB-UniPathway"/>
</dbReference>
<evidence type="ECO:0000256" key="1">
    <source>
        <dbReference type="ARBA" id="ARBA00005020"/>
    </source>
</evidence>
<dbReference type="CDD" id="cd13972">
    <property type="entry name" value="UbiB"/>
    <property type="match status" value="1"/>
</dbReference>
<evidence type="ECO:0000256" key="12">
    <source>
        <dbReference type="ARBA" id="ARBA00023136"/>
    </source>
</evidence>
<dbReference type="PANTHER" id="PTHR10566:SF113">
    <property type="entry name" value="PROTEIN ACTIVITY OF BC1 COMPLEX KINASE 7, CHLOROPLASTIC"/>
    <property type="match status" value="1"/>
</dbReference>
<feature type="domain" description="ABC1 atypical kinase-like" evidence="14">
    <location>
        <begin position="93"/>
        <end position="340"/>
    </location>
</feature>
<evidence type="ECO:0000256" key="3">
    <source>
        <dbReference type="ARBA" id="ARBA00022475"/>
    </source>
</evidence>
<keyword evidence="16" id="KW-1185">Reference proteome</keyword>
<evidence type="ECO:0000256" key="10">
    <source>
        <dbReference type="ARBA" id="ARBA00022840"/>
    </source>
</evidence>
<feature type="transmembrane region" description="Helical" evidence="13">
    <location>
        <begin position="498"/>
        <end position="515"/>
    </location>
</feature>
<dbReference type="Proteomes" id="UP000199527">
    <property type="component" value="Unassembled WGS sequence"/>
</dbReference>
<keyword evidence="7 13" id="KW-0812">Transmembrane</keyword>
<dbReference type="InterPro" id="IPR010232">
    <property type="entry name" value="UbiB"/>
</dbReference>
<dbReference type="UniPathway" id="UPA00232"/>
<keyword evidence="4" id="KW-0997">Cell inner membrane</keyword>
<protein>
    <submittedName>
        <fullName evidence="15">2-octaprenylphenol hydroxylase</fullName>
    </submittedName>
</protein>
<dbReference type="InterPro" id="IPR050154">
    <property type="entry name" value="UbiB_kinase"/>
</dbReference>
<dbReference type="AlphaFoldDB" id="A0A1G8K2N3"/>
<dbReference type="PANTHER" id="PTHR10566">
    <property type="entry name" value="CHAPERONE-ACTIVITY OF BC1 COMPLEX CABC1 -RELATED"/>
    <property type="match status" value="1"/>
</dbReference>
<evidence type="ECO:0000256" key="6">
    <source>
        <dbReference type="ARBA" id="ARBA00022688"/>
    </source>
</evidence>
<evidence type="ECO:0000256" key="9">
    <source>
        <dbReference type="ARBA" id="ARBA00022777"/>
    </source>
</evidence>
<keyword evidence="10" id="KW-0067">ATP-binding</keyword>
<organism evidence="15 16">
    <name type="scientific">Ferrimonas sediminum</name>
    <dbReference type="NCBI Taxonomy" id="718193"/>
    <lineage>
        <taxon>Bacteria</taxon>
        <taxon>Pseudomonadati</taxon>
        <taxon>Pseudomonadota</taxon>
        <taxon>Gammaproteobacteria</taxon>
        <taxon>Alteromonadales</taxon>
        <taxon>Ferrimonadaceae</taxon>
        <taxon>Ferrimonas</taxon>
    </lineage>
</organism>
<dbReference type="GO" id="GO:0016301">
    <property type="term" value="F:kinase activity"/>
    <property type="evidence" value="ECO:0007669"/>
    <property type="project" value="UniProtKB-KW"/>
</dbReference>
<sequence>MSLSALKRAYQIARTVRQYRLIDLLPAERTPLILKIMDRLMFWVGRKASNANASARVKLALQSLGPVFIKFGQMLSTRRDLLPDEFANALAELQDRVPPFDGLLAQQEIEQALGQPIDRLFSDFDVTPLASASVAQVHTATIKATGDEIILKVVRPDIERVIHADLGLMAATAALISNTEKGKRLRAAEVVDDYRKTILAELDLVQEASNARRLRDNFAGSPALYIPRVYPELCRRKLLVMERIYGIPVTDLEALKAQGTDMKKLAERGVEVFFTQVFRDNFFHADMHPGNIFVSREHPDDPTYIGIDCGIVGSLTENDKRCLADVFLAFFNQDYPRLAHVYIGSGWVSADTDPIEFEKALRKVLEPLENKPLSQISFGHLLVELFRCAREFEMEVQPQLVLLEKTLLYIEGLGRQLYPQLDLWQTAKPFLEQWMAEQIGPSAQAKRVREALPFWLEKLPEMPDLLHDNLQLSRQLLRHPQGIMDRYIHQRRRIHNSHYFLIIGSVLLISSTILLGKFSTIWPSTALALAGIAAWTQGWRLNNQ</sequence>
<keyword evidence="12 13" id="KW-0472">Membrane</keyword>
<evidence type="ECO:0000256" key="7">
    <source>
        <dbReference type="ARBA" id="ARBA00022692"/>
    </source>
</evidence>
<evidence type="ECO:0000256" key="4">
    <source>
        <dbReference type="ARBA" id="ARBA00022519"/>
    </source>
</evidence>
<dbReference type="EMBL" id="FNEM01000001">
    <property type="protein sequence ID" value="SDI37691.1"/>
    <property type="molecule type" value="Genomic_DNA"/>
</dbReference>
<dbReference type="NCBIfam" id="NF003404">
    <property type="entry name" value="PRK04750.1"/>
    <property type="match status" value="1"/>
</dbReference>
<dbReference type="GO" id="GO:0005524">
    <property type="term" value="F:ATP binding"/>
    <property type="evidence" value="ECO:0007669"/>
    <property type="project" value="UniProtKB-KW"/>
</dbReference>
<keyword evidence="6" id="KW-0831">Ubiquinone biosynthesis</keyword>
<dbReference type="InterPro" id="IPR011009">
    <property type="entry name" value="Kinase-like_dom_sf"/>
</dbReference>
<feature type="transmembrane region" description="Helical" evidence="13">
    <location>
        <begin position="521"/>
        <end position="539"/>
    </location>
</feature>
<name>A0A1G8K2N3_9GAMM</name>
<evidence type="ECO:0000313" key="16">
    <source>
        <dbReference type="Proteomes" id="UP000199527"/>
    </source>
</evidence>
<evidence type="ECO:0000256" key="5">
    <source>
        <dbReference type="ARBA" id="ARBA00022679"/>
    </source>
</evidence>
<keyword evidence="5" id="KW-0808">Transferase</keyword>
<dbReference type="RefSeq" id="WP_090360604.1">
    <property type="nucleotide sequence ID" value="NZ_FNEM01000001.1"/>
</dbReference>
<evidence type="ECO:0000259" key="14">
    <source>
        <dbReference type="Pfam" id="PF03109"/>
    </source>
</evidence>
<dbReference type="SUPFAM" id="SSF56112">
    <property type="entry name" value="Protein kinase-like (PK-like)"/>
    <property type="match status" value="1"/>
</dbReference>
<dbReference type="NCBIfam" id="TIGR01982">
    <property type="entry name" value="UbiB"/>
    <property type="match status" value="1"/>
</dbReference>